<dbReference type="Pfam" id="PF01593">
    <property type="entry name" value="Amino_oxidase"/>
    <property type="match status" value="1"/>
</dbReference>
<reference evidence="5" key="1">
    <citation type="journal article" date="2021" name="Curr. Microbiol.">
        <title>Complete genome of nocamycin-producing strain Saccharothrix syringae NRRL B-16468 reveals the biosynthetic potential for secondary metabolites.</title>
        <authorList>
            <person name="Mo X."/>
            <person name="Yang S."/>
        </authorList>
    </citation>
    <scope>NUCLEOTIDE SEQUENCE [LARGE SCALE GENOMIC DNA]</scope>
    <source>
        <strain evidence="5">ATCC 51364 / DSM 43886 / JCM 6844 / KCTC 9398 / NBRC 14523 / NRRL B-16468 / INA 2240</strain>
    </source>
</reference>
<dbReference type="PANTHER" id="PTHR43734:SF1">
    <property type="entry name" value="PHYTOENE DESATURASE"/>
    <property type="match status" value="1"/>
</dbReference>
<keyword evidence="2" id="KW-1133">Transmembrane helix</keyword>
<feature type="compositionally biased region" description="Low complexity" evidence="1">
    <location>
        <begin position="556"/>
        <end position="565"/>
    </location>
</feature>
<dbReference type="RefSeq" id="WP_051766699.1">
    <property type="nucleotide sequence ID" value="NZ_CP034550.1"/>
</dbReference>
<dbReference type="OrthoDB" id="9774675at2"/>
<accession>A0A5Q0H251</accession>
<organism evidence="4 5">
    <name type="scientific">Saccharothrix syringae</name>
    <name type="common">Nocardiopsis syringae</name>
    <dbReference type="NCBI Taxonomy" id="103733"/>
    <lineage>
        <taxon>Bacteria</taxon>
        <taxon>Bacillati</taxon>
        <taxon>Actinomycetota</taxon>
        <taxon>Actinomycetes</taxon>
        <taxon>Pseudonocardiales</taxon>
        <taxon>Pseudonocardiaceae</taxon>
        <taxon>Saccharothrix</taxon>
    </lineage>
</organism>
<evidence type="ECO:0000256" key="2">
    <source>
        <dbReference type="SAM" id="Phobius"/>
    </source>
</evidence>
<dbReference type="EMBL" id="CP034550">
    <property type="protein sequence ID" value="QFZ20327.1"/>
    <property type="molecule type" value="Genomic_DNA"/>
</dbReference>
<feature type="region of interest" description="Disordered" evidence="1">
    <location>
        <begin position="530"/>
        <end position="565"/>
    </location>
</feature>
<evidence type="ECO:0000313" key="4">
    <source>
        <dbReference type="EMBL" id="QFZ20327.1"/>
    </source>
</evidence>
<dbReference type="GO" id="GO:0016491">
    <property type="term" value="F:oxidoreductase activity"/>
    <property type="evidence" value="ECO:0007669"/>
    <property type="project" value="InterPro"/>
</dbReference>
<dbReference type="AlphaFoldDB" id="A0A5Q0H251"/>
<evidence type="ECO:0000256" key="1">
    <source>
        <dbReference type="SAM" id="MobiDB-lite"/>
    </source>
</evidence>
<dbReference type="KEGG" id="ssyi:EKG83_25490"/>
<dbReference type="SUPFAM" id="SSF51905">
    <property type="entry name" value="FAD/NAD(P)-binding domain"/>
    <property type="match status" value="1"/>
</dbReference>
<keyword evidence="2" id="KW-0472">Membrane</keyword>
<dbReference type="Proteomes" id="UP000325787">
    <property type="component" value="Chromosome"/>
</dbReference>
<proteinExistence type="predicted"/>
<feature type="transmembrane region" description="Helical" evidence="2">
    <location>
        <begin position="21"/>
        <end position="40"/>
    </location>
</feature>
<evidence type="ECO:0000259" key="3">
    <source>
        <dbReference type="Pfam" id="PF01593"/>
    </source>
</evidence>
<evidence type="ECO:0000313" key="5">
    <source>
        <dbReference type="Proteomes" id="UP000325787"/>
    </source>
</evidence>
<protein>
    <submittedName>
        <fullName evidence="4">NAD(P)/FAD-dependent oxidoreductase</fullName>
    </submittedName>
</protein>
<dbReference type="InterPro" id="IPR002937">
    <property type="entry name" value="Amino_oxidase"/>
</dbReference>
<keyword evidence="5" id="KW-1185">Reference proteome</keyword>
<gene>
    <name evidence="4" type="ORF">EKG83_25490</name>
</gene>
<keyword evidence="2" id="KW-0812">Transmembrane</keyword>
<feature type="domain" description="Amine oxidase" evidence="3">
    <location>
        <begin position="29"/>
        <end position="517"/>
    </location>
</feature>
<sequence length="565" mass="63256">MSRSTRVVWERRTRAPGDRPRVIVIGAGMAGMSMGCYGQMSGLETRIFESHVLPGGCCTAWAREGYLFDYCLDWLNGTAPGNHANQVWQELGALDGKAITRFEEMNRVVSTDGREVTFYTDPDRLQAELEACSPADADRIRAFCADLRRFLKLELHPFLWPTPLMPWREKLKLARQVLPALRLFARTAKQMTDFTDTLSDPFLATAMRNMFYQDPQNFAVIPFHYTMAEAHKGNVGLPQGGSLGLARSVEERYYTLGGRIDFRARVARVLVEDGRAVGVELRNGERHYADHVVSACDTLTTVNKMLGGEYTNPRLEELFTEVLPDHEQLYPSVVSVFVGFRGDVPADEPPSTTYLLDDEDLARLPGVLQRSVVVHLRSRLIDGLAPEGRSLIQCTYFSDYDTWKGLRSTDRRAYWDLKERLGAFVREFLERRFPGIDERVEVVQVATPATTERYTGNHRGSILGWKSPRADDLVEALVAKDRLALPGLSGFHLAGQWVGSGGVLRAAASGRFAAQYVCRELGVPFRAEVSGGTEPWHPGKLGDLPQLDTSERPRAARPTARTTRT</sequence>
<dbReference type="PANTHER" id="PTHR43734">
    <property type="entry name" value="PHYTOENE DESATURASE"/>
    <property type="match status" value="1"/>
</dbReference>
<dbReference type="InterPro" id="IPR036188">
    <property type="entry name" value="FAD/NAD-bd_sf"/>
</dbReference>
<dbReference type="Gene3D" id="3.50.50.60">
    <property type="entry name" value="FAD/NAD(P)-binding domain"/>
    <property type="match status" value="2"/>
</dbReference>
<name>A0A5Q0H251_SACSY</name>